<accession>A0AAP8FYF4</accession>
<dbReference type="GO" id="GO:0003677">
    <property type="term" value="F:DNA binding"/>
    <property type="evidence" value="ECO:0007669"/>
    <property type="project" value="UniProtKB-KW"/>
</dbReference>
<dbReference type="EMBL" id="PEBN01000022">
    <property type="protein sequence ID" value="PHV57679.1"/>
    <property type="molecule type" value="Genomic_DNA"/>
</dbReference>
<dbReference type="InterPro" id="IPR010982">
    <property type="entry name" value="Lambda_DNA-bd_dom_sf"/>
</dbReference>
<feature type="domain" description="HTH cro/C1-type" evidence="2">
    <location>
        <begin position="5"/>
        <end position="59"/>
    </location>
</feature>
<dbReference type="RefSeq" id="WP_099421185.1">
    <property type="nucleotide sequence ID" value="NZ_PEBN01000022.1"/>
</dbReference>
<dbReference type="Gene3D" id="1.10.260.40">
    <property type="entry name" value="lambda repressor-like DNA-binding domains"/>
    <property type="match status" value="1"/>
</dbReference>
<dbReference type="AlphaFoldDB" id="A0AAP8FYF4"/>
<evidence type="ECO:0000313" key="4">
    <source>
        <dbReference type="Proteomes" id="UP000221763"/>
    </source>
</evidence>
<evidence type="ECO:0000313" key="3">
    <source>
        <dbReference type="EMBL" id="PHV57679.1"/>
    </source>
</evidence>
<organism evidence="3 4">
    <name type="scientific">Streptococcus macedonicus</name>
    <name type="common">Streptococcus gallolyticus macedonicus</name>
    <dbReference type="NCBI Taxonomy" id="59310"/>
    <lineage>
        <taxon>Bacteria</taxon>
        <taxon>Bacillati</taxon>
        <taxon>Bacillota</taxon>
        <taxon>Bacilli</taxon>
        <taxon>Lactobacillales</taxon>
        <taxon>Streptococcaceae</taxon>
        <taxon>Streptococcus</taxon>
    </lineage>
</organism>
<protein>
    <recommendedName>
        <fullName evidence="2">HTH cro/C1-type domain-containing protein</fullName>
    </recommendedName>
</protein>
<evidence type="ECO:0000259" key="2">
    <source>
        <dbReference type="PROSITE" id="PS50943"/>
    </source>
</evidence>
<comment type="caution">
    <text evidence="3">The sequence shown here is derived from an EMBL/GenBank/DDBJ whole genome shotgun (WGS) entry which is preliminary data.</text>
</comment>
<gene>
    <name evidence="3" type="ORF">CS009_04920</name>
</gene>
<evidence type="ECO:0000256" key="1">
    <source>
        <dbReference type="ARBA" id="ARBA00023125"/>
    </source>
</evidence>
<keyword evidence="1" id="KW-0238">DNA-binding</keyword>
<dbReference type="Pfam" id="PF01381">
    <property type="entry name" value="HTH_3"/>
    <property type="match status" value="1"/>
</dbReference>
<reference evidence="3 4" key="1">
    <citation type="submission" date="2017-10" db="EMBL/GenBank/DDBJ databases">
        <title>Whole-genome sequence of three Streptococcus macedonicus strains isolated from Italian cheeses of the Veneto region.</title>
        <authorList>
            <person name="Treu L."/>
            <person name="De Diego-Diaz B."/>
            <person name="Papadimitriou K."/>
            <person name="Tsakalidou E."/>
            <person name="Corich V."/>
            <person name="Giacomini A."/>
        </authorList>
    </citation>
    <scope>NUCLEOTIDE SEQUENCE [LARGE SCALE GENOMIC DNA]</scope>
    <source>
        <strain evidence="3 4">19AS</strain>
    </source>
</reference>
<name>A0AAP8FYF4_STRMC</name>
<dbReference type="Proteomes" id="UP000221763">
    <property type="component" value="Unassembled WGS sequence"/>
</dbReference>
<dbReference type="PANTHER" id="PTHR46558">
    <property type="entry name" value="TRACRIPTIONAL REGULATORY PROTEIN-RELATED-RELATED"/>
    <property type="match status" value="1"/>
</dbReference>
<sequence>MSVRLKELRKKAGYTQDELAKKIGISKRTLANWEDDVSSIKENKLKILCKTFGVDMPYMLGYSSVKNEDDIKASVLDEALEKLRTINNMVSPERGEDPNMWTIGFQTAMVAIENFKKEIEGQEFGGKQ</sequence>
<dbReference type="CDD" id="cd00093">
    <property type="entry name" value="HTH_XRE"/>
    <property type="match status" value="1"/>
</dbReference>
<dbReference type="InterPro" id="IPR001387">
    <property type="entry name" value="Cro/C1-type_HTH"/>
</dbReference>
<dbReference type="SMART" id="SM00530">
    <property type="entry name" value="HTH_XRE"/>
    <property type="match status" value="1"/>
</dbReference>
<proteinExistence type="predicted"/>
<dbReference type="PROSITE" id="PS50943">
    <property type="entry name" value="HTH_CROC1"/>
    <property type="match status" value="1"/>
</dbReference>
<dbReference type="PANTHER" id="PTHR46558:SF11">
    <property type="entry name" value="HTH-TYPE TRANSCRIPTIONAL REGULATOR XRE"/>
    <property type="match status" value="1"/>
</dbReference>
<dbReference type="SUPFAM" id="SSF47413">
    <property type="entry name" value="lambda repressor-like DNA-binding domains"/>
    <property type="match status" value="1"/>
</dbReference>